<dbReference type="Pfam" id="PF00595">
    <property type="entry name" value="PDZ"/>
    <property type="match status" value="1"/>
</dbReference>
<dbReference type="InterPro" id="IPR050614">
    <property type="entry name" value="Synaptic_Scaffolding_LAP-MAGUK"/>
</dbReference>
<dbReference type="GO" id="GO:0097120">
    <property type="term" value="P:receptor localization to synapse"/>
    <property type="evidence" value="ECO:0007669"/>
    <property type="project" value="TreeGrafter"/>
</dbReference>
<dbReference type="PROSITE" id="PS50106">
    <property type="entry name" value="PDZ"/>
    <property type="match status" value="1"/>
</dbReference>
<dbReference type="PANTHER" id="PTHR23119:SF51">
    <property type="entry name" value="DISKS LARGE 1 TUMOR SUPPRESSOR PROTEIN"/>
    <property type="match status" value="1"/>
</dbReference>
<dbReference type="SMART" id="SM00228">
    <property type="entry name" value="PDZ"/>
    <property type="match status" value="1"/>
</dbReference>
<keyword evidence="2" id="KW-0472">Membrane</keyword>
<dbReference type="GO" id="GO:0019901">
    <property type="term" value="F:protein kinase binding"/>
    <property type="evidence" value="ECO:0007669"/>
    <property type="project" value="TreeGrafter"/>
</dbReference>
<evidence type="ECO:0000256" key="3">
    <source>
        <dbReference type="SAM" id="MobiDB-lite"/>
    </source>
</evidence>
<dbReference type="Proteomes" id="UP000550707">
    <property type="component" value="Unassembled WGS sequence"/>
</dbReference>
<dbReference type="InterPro" id="IPR001478">
    <property type="entry name" value="PDZ"/>
</dbReference>
<feature type="domain" description="PDZ" evidence="4">
    <location>
        <begin position="43"/>
        <end position="131"/>
    </location>
</feature>
<comment type="subcellular location">
    <subcellularLocation>
        <location evidence="1">Membrane</location>
    </subcellularLocation>
</comment>
<comment type="caution">
    <text evidence="5">The sequence shown here is derived from an EMBL/GenBank/DDBJ whole genome shotgun (WGS) entry which is preliminary data.</text>
</comment>
<dbReference type="GO" id="GO:0098609">
    <property type="term" value="P:cell-cell adhesion"/>
    <property type="evidence" value="ECO:0007669"/>
    <property type="project" value="TreeGrafter"/>
</dbReference>
<accession>A0A7J8EF71</accession>
<dbReference type="PANTHER" id="PTHR23119">
    <property type="entry name" value="DISCS LARGE"/>
    <property type="match status" value="1"/>
</dbReference>
<name>A0A7J8EF71_MOLMO</name>
<evidence type="ECO:0000259" key="4">
    <source>
        <dbReference type="PROSITE" id="PS50106"/>
    </source>
</evidence>
<feature type="region of interest" description="Disordered" evidence="3">
    <location>
        <begin position="14"/>
        <end position="35"/>
    </location>
</feature>
<reference evidence="5 6" key="1">
    <citation type="journal article" date="2020" name="Nature">
        <title>Six reference-quality genomes reveal evolution of bat adaptations.</title>
        <authorList>
            <person name="Jebb D."/>
            <person name="Huang Z."/>
            <person name="Pippel M."/>
            <person name="Hughes G.M."/>
            <person name="Lavrichenko K."/>
            <person name="Devanna P."/>
            <person name="Winkler S."/>
            <person name="Jermiin L.S."/>
            <person name="Skirmuntt E.C."/>
            <person name="Katzourakis A."/>
            <person name="Burkitt-Gray L."/>
            <person name="Ray D.A."/>
            <person name="Sullivan K.A.M."/>
            <person name="Roscito J.G."/>
            <person name="Kirilenko B.M."/>
            <person name="Davalos L.M."/>
            <person name="Corthals A.P."/>
            <person name="Power M.L."/>
            <person name="Jones G."/>
            <person name="Ransome R.D."/>
            <person name="Dechmann D.K.N."/>
            <person name="Locatelli A.G."/>
            <person name="Puechmaille S.J."/>
            <person name="Fedrigo O."/>
            <person name="Jarvis E.D."/>
            <person name="Hiller M."/>
            <person name="Vernes S.C."/>
            <person name="Myers E.W."/>
            <person name="Teeling E.C."/>
        </authorList>
    </citation>
    <scope>NUCLEOTIDE SEQUENCE [LARGE SCALE GENOMIC DNA]</scope>
    <source>
        <strain evidence="5">MMolMol1</strain>
        <tissue evidence="5">Muscle</tissue>
    </source>
</reference>
<evidence type="ECO:0000256" key="2">
    <source>
        <dbReference type="ARBA" id="ARBA00023136"/>
    </source>
</evidence>
<dbReference type="GO" id="GO:0030054">
    <property type="term" value="C:cell junction"/>
    <property type="evidence" value="ECO:0007669"/>
    <property type="project" value="TreeGrafter"/>
</dbReference>
<evidence type="ECO:0000313" key="5">
    <source>
        <dbReference type="EMBL" id="KAF6433976.1"/>
    </source>
</evidence>
<dbReference type="EMBL" id="JACASF010000014">
    <property type="protein sequence ID" value="KAF6433976.1"/>
    <property type="molecule type" value="Genomic_DNA"/>
</dbReference>
<proteinExistence type="predicted"/>
<dbReference type="AlphaFoldDB" id="A0A7J8EF71"/>
<sequence length="190" mass="21084">MALDIFSSYISRDIPELPEREEGEGEESELQNAAYSNWNQPRRVELWREPSKSLGISIVGGRGMGSRLSNGEVMRGIFIKHVLEDSPAGRNGTLKPGDRIVEVDGMDLRDASHEQAVEAIRKAGNPVVFMVQSIINRTRVSKHRGQGRHIPTVFNLESNEARAKLSLEAKISSLGFSGDLFKVCFACLFN</sequence>
<dbReference type="Gene3D" id="2.30.42.10">
    <property type="match status" value="1"/>
</dbReference>
<dbReference type="CDD" id="cd06671">
    <property type="entry name" value="PDZ7_MUPP1-PD6_PATJ-like"/>
    <property type="match status" value="1"/>
</dbReference>
<organism evidence="5 6">
    <name type="scientific">Molossus molossus</name>
    <name type="common">Pallas' mastiff bat</name>
    <name type="synonym">Vespertilio molossus</name>
    <dbReference type="NCBI Taxonomy" id="27622"/>
    <lineage>
        <taxon>Eukaryota</taxon>
        <taxon>Metazoa</taxon>
        <taxon>Chordata</taxon>
        <taxon>Craniata</taxon>
        <taxon>Vertebrata</taxon>
        <taxon>Euteleostomi</taxon>
        <taxon>Mammalia</taxon>
        <taxon>Eutheria</taxon>
        <taxon>Laurasiatheria</taxon>
        <taxon>Chiroptera</taxon>
        <taxon>Yangochiroptera</taxon>
        <taxon>Molossidae</taxon>
        <taxon>Molossus</taxon>
    </lineage>
</organism>
<dbReference type="InterPro" id="IPR036034">
    <property type="entry name" value="PDZ_sf"/>
</dbReference>
<dbReference type="FunFam" id="2.30.42.10:FF:000051">
    <property type="entry name" value="Multiple PDZ domain protein isoform X1"/>
    <property type="match status" value="1"/>
</dbReference>
<dbReference type="GO" id="GO:0016323">
    <property type="term" value="C:basolateral plasma membrane"/>
    <property type="evidence" value="ECO:0007669"/>
    <property type="project" value="TreeGrafter"/>
</dbReference>
<protein>
    <submittedName>
        <fullName evidence="5">Multiple PDZ domain crumbs cell polarity complex component</fullName>
    </submittedName>
</protein>
<keyword evidence="6" id="KW-1185">Reference proteome</keyword>
<evidence type="ECO:0000313" key="6">
    <source>
        <dbReference type="Proteomes" id="UP000550707"/>
    </source>
</evidence>
<evidence type="ECO:0000256" key="1">
    <source>
        <dbReference type="ARBA" id="ARBA00004370"/>
    </source>
</evidence>
<dbReference type="SUPFAM" id="SSF50156">
    <property type="entry name" value="PDZ domain-like"/>
    <property type="match status" value="1"/>
</dbReference>
<gene>
    <name evidence="5" type="ORF">HJG59_012381</name>
</gene>
<dbReference type="GO" id="GO:0045197">
    <property type="term" value="P:establishment or maintenance of epithelial cell apical/basal polarity"/>
    <property type="evidence" value="ECO:0007669"/>
    <property type="project" value="TreeGrafter"/>
</dbReference>
<dbReference type="GO" id="GO:0043113">
    <property type="term" value="P:receptor clustering"/>
    <property type="evidence" value="ECO:0007669"/>
    <property type="project" value="TreeGrafter"/>
</dbReference>